<dbReference type="PROSITE" id="PS50977">
    <property type="entry name" value="HTH_TETR_2"/>
    <property type="match status" value="1"/>
</dbReference>
<protein>
    <recommendedName>
        <fullName evidence="4">HTH tetR-type domain-containing protein</fullName>
    </recommendedName>
</protein>
<evidence type="ECO:0000259" key="4">
    <source>
        <dbReference type="PROSITE" id="PS50977"/>
    </source>
</evidence>
<accession>A0A381WT47</accession>
<evidence type="ECO:0000256" key="3">
    <source>
        <dbReference type="ARBA" id="ARBA00023163"/>
    </source>
</evidence>
<sequence length="187" mass="20977">MILAEAIYLTSVMGFEGFSIGELAKKTRMSKSGLFGHFGSKESLQLAVLEAVVEDFKTKVIGPGLQKKTGEDRLRKLFGFWMDWATADDQAKASALIGACIELENRECQLRNYLIQEQIIWMDCIRRSAQKAVAEGTFKQGLDTAQFAFQFNSIGLGFNFSQRFLQDPRALDHAKNSLKILIQSVKN</sequence>
<keyword evidence="1" id="KW-0805">Transcription regulation</keyword>
<dbReference type="SUPFAM" id="SSF48498">
    <property type="entry name" value="Tetracyclin repressor-like, C-terminal domain"/>
    <property type="match status" value="1"/>
</dbReference>
<organism evidence="5">
    <name type="scientific">marine metagenome</name>
    <dbReference type="NCBI Taxonomy" id="408172"/>
    <lineage>
        <taxon>unclassified sequences</taxon>
        <taxon>metagenomes</taxon>
        <taxon>ecological metagenomes</taxon>
    </lineage>
</organism>
<dbReference type="Gene3D" id="1.10.10.60">
    <property type="entry name" value="Homeodomain-like"/>
    <property type="match status" value="1"/>
</dbReference>
<dbReference type="InterPro" id="IPR001647">
    <property type="entry name" value="HTH_TetR"/>
</dbReference>
<dbReference type="Pfam" id="PF16925">
    <property type="entry name" value="TetR_C_13"/>
    <property type="match status" value="1"/>
</dbReference>
<dbReference type="InterPro" id="IPR009057">
    <property type="entry name" value="Homeodomain-like_sf"/>
</dbReference>
<proteinExistence type="predicted"/>
<dbReference type="EMBL" id="UINC01012739">
    <property type="protein sequence ID" value="SVA55451.1"/>
    <property type="molecule type" value="Genomic_DNA"/>
</dbReference>
<dbReference type="Pfam" id="PF00440">
    <property type="entry name" value="TetR_N"/>
    <property type="match status" value="1"/>
</dbReference>
<dbReference type="GO" id="GO:0003677">
    <property type="term" value="F:DNA binding"/>
    <property type="evidence" value="ECO:0007669"/>
    <property type="project" value="UniProtKB-KW"/>
</dbReference>
<feature type="domain" description="HTH tetR-type" evidence="4">
    <location>
        <begin position="1"/>
        <end position="56"/>
    </location>
</feature>
<evidence type="ECO:0000256" key="2">
    <source>
        <dbReference type="ARBA" id="ARBA00023125"/>
    </source>
</evidence>
<keyword evidence="2" id="KW-0238">DNA-binding</keyword>
<dbReference type="InterPro" id="IPR011075">
    <property type="entry name" value="TetR_C"/>
</dbReference>
<dbReference type="Gene3D" id="1.10.357.10">
    <property type="entry name" value="Tetracycline Repressor, domain 2"/>
    <property type="match status" value="1"/>
</dbReference>
<name>A0A381WT47_9ZZZZ</name>
<dbReference type="AlphaFoldDB" id="A0A381WT47"/>
<dbReference type="InterPro" id="IPR036271">
    <property type="entry name" value="Tet_transcr_reg_TetR-rel_C_sf"/>
</dbReference>
<gene>
    <name evidence="5" type="ORF">METZ01_LOCUS108305</name>
</gene>
<evidence type="ECO:0000256" key="1">
    <source>
        <dbReference type="ARBA" id="ARBA00023015"/>
    </source>
</evidence>
<dbReference type="SUPFAM" id="SSF46689">
    <property type="entry name" value="Homeodomain-like"/>
    <property type="match status" value="1"/>
</dbReference>
<dbReference type="PANTHER" id="PTHR47506:SF6">
    <property type="entry name" value="HTH-TYPE TRANSCRIPTIONAL REPRESSOR NEMR"/>
    <property type="match status" value="1"/>
</dbReference>
<dbReference type="PANTHER" id="PTHR47506">
    <property type="entry name" value="TRANSCRIPTIONAL REGULATORY PROTEIN"/>
    <property type="match status" value="1"/>
</dbReference>
<evidence type="ECO:0000313" key="5">
    <source>
        <dbReference type="EMBL" id="SVA55451.1"/>
    </source>
</evidence>
<reference evidence="5" key="1">
    <citation type="submission" date="2018-05" db="EMBL/GenBank/DDBJ databases">
        <authorList>
            <person name="Lanie J.A."/>
            <person name="Ng W.-L."/>
            <person name="Kazmierczak K.M."/>
            <person name="Andrzejewski T.M."/>
            <person name="Davidsen T.M."/>
            <person name="Wayne K.J."/>
            <person name="Tettelin H."/>
            <person name="Glass J.I."/>
            <person name="Rusch D."/>
            <person name="Podicherti R."/>
            <person name="Tsui H.-C.T."/>
            <person name="Winkler M.E."/>
        </authorList>
    </citation>
    <scope>NUCLEOTIDE SEQUENCE</scope>
</reference>
<keyword evidence="3" id="KW-0804">Transcription</keyword>